<evidence type="ECO:0000256" key="1">
    <source>
        <dbReference type="SAM" id="MobiDB-lite"/>
    </source>
</evidence>
<dbReference type="STRING" id="70667.A0A183S914"/>
<keyword evidence="3" id="KW-1185">Reference proteome</keyword>
<evidence type="ECO:0000313" key="2">
    <source>
        <dbReference type="EMBL" id="VDL86088.1"/>
    </source>
</evidence>
<feature type="region of interest" description="Disordered" evidence="1">
    <location>
        <begin position="206"/>
        <end position="226"/>
    </location>
</feature>
<proteinExistence type="predicted"/>
<reference evidence="2 3" key="2">
    <citation type="submission" date="2018-11" db="EMBL/GenBank/DDBJ databases">
        <authorList>
            <consortium name="Pathogen Informatics"/>
        </authorList>
    </citation>
    <scope>NUCLEOTIDE SEQUENCE [LARGE SCALE GENOMIC DNA]</scope>
    <source>
        <strain evidence="2 3">NST_G2</strain>
    </source>
</reference>
<dbReference type="WBParaSite" id="SSLN_0000074301-mRNA-1">
    <property type="protein sequence ID" value="SSLN_0000074301-mRNA-1"/>
    <property type="gene ID" value="SSLN_0000074301"/>
</dbReference>
<dbReference type="EMBL" id="UYSU01000660">
    <property type="protein sequence ID" value="VDL86088.1"/>
    <property type="molecule type" value="Genomic_DNA"/>
</dbReference>
<gene>
    <name evidence="2" type="ORF">SSLN_LOCUS712</name>
</gene>
<protein>
    <submittedName>
        <fullName evidence="4">Retrotrans_gag domain-containing protein</fullName>
    </submittedName>
</protein>
<sequence>MAQRVVAMTPRTKGNIKIIQVERTNNLDVSQVYHTGSGHLNGIVINKETQSAEPETESQDMQLEFTCLMHNNRTADSHAESRRLKFWFLDKTERPQRLTDSYDFFKDLVNQGTFPKDYVGFIKRMLKQLQSDHYPSLRRVDLDIIPLEPSSQEAFVPGLPVRLKPADSPMSVFRTGYRMSERGRACALNCAIRVALSPTRFSPPSDATDCILGGSGQAEEEEEEGV</sequence>
<accession>A0A183S914</accession>
<organism evidence="4">
    <name type="scientific">Schistocephalus solidus</name>
    <name type="common">Tapeworm</name>
    <dbReference type="NCBI Taxonomy" id="70667"/>
    <lineage>
        <taxon>Eukaryota</taxon>
        <taxon>Metazoa</taxon>
        <taxon>Spiralia</taxon>
        <taxon>Lophotrochozoa</taxon>
        <taxon>Platyhelminthes</taxon>
        <taxon>Cestoda</taxon>
        <taxon>Eucestoda</taxon>
        <taxon>Diphyllobothriidea</taxon>
        <taxon>Diphyllobothriidae</taxon>
        <taxon>Schistocephalus</taxon>
    </lineage>
</organism>
<dbReference type="OrthoDB" id="1577640at2759"/>
<reference evidence="4" key="1">
    <citation type="submission" date="2016-06" db="UniProtKB">
        <authorList>
            <consortium name="WormBaseParasite"/>
        </authorList>
    </citation>
    <scope>IDENTIFICATION</scope>
</reference>
<name>A0A183S914_SCHSO</name>
<evidence type="ECO:0000313" key="3">
    <source>
        <dbReference type="Proteomes" id="UP000275846"/>
    </source>
</evidence>
<dbReference type="PANTHER" id="PTHR47705:SF1">
    <property type="entry name" value="PNP_UDP_1 DOMAIN-CONTAINING PROTEIN"/>
    <property type="match status" value="1"/>
</dbReference>
<dbReference type="Proteomes" id="UP000275846">
    <property type="component" value="Unassembled WGS sequence"/>
</dbReference>
<evidence type="ECO:0000313" key="4">
    <source>
        <dbReference type="WBParaSite" id="SSLN_0000074301-mRNA-1"/>
    </source>
</evidence>
<dbReference type="PANTHER" id="PTHR47705">
    <property type="entry name" value="AGAP000321-PA"/>
    <property type="match status" value="1"/>
</dbReference>
<dbReference type="AlphaFoldDB" id="A0A183S914"/>